<dbReference type="AlphaFoldDB" id="A0A9P6FPL4"/>
<gene>
    <name evidence="2" type="ORF">BGW38_005691</name>
</gene>
<name>A0A9P6FPL4_9FUNG</name>
<reference evidence="2" key="1">
    <citation type="journal article" date="2020" name="Fungal Divers.">
        <title>Resolving the Mortierellaceae phylogeny through synthesis of multi-gene phylogenetics and phylogenomics.</title>
        <authorList>
            <person name="Vandepol N."/>
            <person name="Liber J."/>
            <person name="Desiro A."/>
            <person name="Na H."/>
            <person name="Kennedy M."/>
            <person name="Barry K."/>
            <person name="Grigoriev I.V."/>
            <person name="Miller A.N."/>
            <person name="O'Donnell K."/>
            <person name="Stajich J.E."/>
            <person name="Bonito G."/>
        </authorList>
    </citation>
    <scope>NUCLEOTIDE SEQUENCE</scope>
    <source>
        <strain evidence="2">KOD1015</strain>
    </source>
</reference>
<organism evidence="2 3">
    <name type="scientific">Lunasporangiospora selenospora</name>
    <dbReference type="NCBI Taxonomy" id="979761"/>
    <lineage>
        <taxon>Eukaryota</taxon>
        <taxon>Fungi</taxon>
        <taxon>Fungi incertae sedis</taxon>
        <taxon>Mucoromycota</taxon>
        <taxon>Mortierellomycotina</taxon>
        <taxon>Mortierellomycetes</taxon>
        <taxon>Mortierellales</taxon>
        <taxon>Mortierellaceae</taxon>
        <taxon>Lunasporangiospora</taxon>
    </lineage>
</organism>
<accession>A0A9P6FPL4</accession>
<evidence type="ECO:0000256" key="1">
    <source>
        <dbReference type="SAM" id="MobiDB-lite"/>
    </source>
</evidence>
<evidence type="ECO:0000313" key="2">
    <source>
        <dbReference type="EMBL" id="KAF9578480.1"/>
    </source>
</evidence>
<comment type="caution">
    <text evidence="2">The sequence shown here is derived from an EMBL/GenBank/DDBJ whole genome shotgun (WGS) entry which is preliminary data.</text>
</comment>
<sequence length="114" mass="11735">MVGPAPGSAELRSLRGPTLKHLEQWLARLPYGVNGGYDDHSDQMGAEDVEEPEVTGPGGGEGYGGLFKVAVGPLGDRWVCRGCVSRHLGLTVEAIRAAGATSVGGGSETSPYLA</sequence>
<dbReference type="EMBL" id="JAABOA010003608">
    <property type="protein sequence ID" value="KAF9578480.1"/>
    <property type="molecule type" value="Genomic_DNA"/>
</dbReference>
<feature type="region of interest" description="Disordered" evidence="1">
    <location>
        <begin position="37"/>
        <end position="62"/>
    </location>
</feature>
<keyword evidence="3" id="KW-1185">Reference proteome</keyword>
<dbReference type="Proteomes" id="UP000780801">
    <property type="component" value="Unassembled WGS sequence"/>
</dbReference>
<evidence type="ECO:0000313" key="3">
    <source>
        <dbReference type="Proteomes" id="UP000780801"/>
    </source>
</evidence>
<proteinExistence type="predicted"/>
<protein>
    <submittedName>
        <fullName evidence="2">Uncharacterized protein</fullName>
    </submittedName>
</protein>